<keyword evidence="1" id="KW-0479">Metal-binding</keyword>
<protein>
    <recommendedName>
        <fullName evidence="6">BED-type domain-containing protein</fullName>
    </recommendedName>
</protein>
<evidence type="ECO:0000256" key="5">
    <source>
        <dbReference type="SAM" id="MobiDB-lite"/>
    </source>
</evidence>
<accession>A0A8J5GMU0</accession>
<dbReference type="AlphaFoldDB" id="A0A8J5GMU0"/>
<keyword evidence="3" id="KW-0862">Zinc</keyword>
<evidence type="ECO:0000313" key="8">
    <source>
        <dbReference type="Proteomes" id="UP000734854"/>
    </source>
</evidence>
<organism evidence="7 8">
    <name type="scientific">Zingiber officinale</name>
    <name type="common">Ginger</name>
    <name type="synonym">Amomum zingiber</name>
    <dbReference type="NCBI Taxonomy" id="94328"/>
    <lineage>
        <taxon>Eukaryota</taxon>
        <taxon>Viridiplantae</taxon>
        <taxon>Streptophyta</taxon>
        <taxon>Embryophyta</taxon>
        <taxon>Tracheophyta</taxon>
        <taxon>Spermatophyta</taxon>
        <taxon>Magnoliopsida</taxon>
        <taxon>Liliopsida</taxon>
        <taxon>Zingiberales</taxon>
        <taxon>Zingiberaceae</taxon>
        <taxon>Zingiber</taxon>
    </lineage>
</organism>
<dbReference type="GO" id="GO:0003677">
    <property type="term" value="F:DNA binding"/>
    <property type="evidence" value="ECO:0007669"/>
    <property type="project" value="InterPro"/>
</dbReference>
<dbReference type="EMBL" id="JACMSC010000008">
    <property type="protein sequence ID" value="KAG6509452.1"/>
    <property type="molecule type" value="Genomic_DNA"/>
</dbReference>
<name>A0A8J5GMU0_ZINOF</name>
<dbReference type="PROSITE" id="PS50808">
    <property type="entry name" value="ZF_BED"/>
    <property type="match status" value="1"/>
</dbReference>
<evidence type="ECO:0000256" key="3">
    <source>
        <dbReference type="ARBA" id="ARBA00022833"/>
    </source>
</evidence>
<keyword evidence="8" id="KW-1185">Reference proteome</keyword>
<gene>
    <name evidence="7" type="ORF">ZIOFF_027444</name>
</gene>
<dbReference type="Proteomes" id="UP000734854">
    <property type="component" value="Unassembled WGS sequence"/>
</dbReference>
<comment type="caution">
    <text evidence="7">The sequence shown here is derived from an EMBL/GenBank/DDBJ whole genome shotgun (WGS) entry which is preliminary data.</text>
</comment>
<dbReference type="PANTHER" id="PTHR46951">
    <property type="entry name" value="BED-TYPE DOMAIN-CONTAINING PROTEIN"/>
    <property type="match status" value="1"/>
</dbReference>
<dbReference type="InterPro" id="IPR012337">
    <property type="entry name" value="RNaseH-like_sf"/>
</dbReference>
<feature type="region of interest" description="Disordered" evidence="5">
    <location>
        <begin position="1"/>
        <end position="22"/>
    </location>
</feature>
<dbReference type="PANTHER" id="PTHR46951:SF2">
    <property type="entry name" value="BED-TYPE DOMAIN-CONTAINING PROTEIN"/>
    <property type="match status" value="1"/>
</dbReference>
<evidence type="ECO:0000259" key="6">
    <source>
        <dbReference type="PROSITE" id="PS50808"/>
    </source>
</evidence>
<evidence type="ECO:0000256" key="2">
    <source>
        <dbReference type="ARBA" id="ARBA00022771"/>
    </source>
</evidence>
<evidence type="ECO:0000256" key="4">
    <source>
        <dbReference type="PROSITE-ProRule" id="PRU00027"/>
    </source>
</evidence>
<evidence type="ECO:0000313" key="7">
    <source>
        <dbReference type="EMBL" id="KAG6509452.1"/>
    </source>
</evidence>
<reference evidence="7 8" key="1">
    <citation type="submission" date="2020-08" db="EMBL/GenBank/DDBJ databases">
        <title>Plant Genome Project.</title>
        <authorList>
            <person name="Zhang R.-G."/>
        </authorList>
    </citation>
    <scope>NUCLEOTIDE SEQUENCE [LARGE SCALE GENOMIC DNA]</scope>
    <source>
        <tissue evidence="7">Rhizome</tissue>
    </source>
</reference>
<evidence type="ECO:0000256" key="1">
    <source>
        <dbReference type="ARBA" id="ARBA00022723"/>
    </source>
</evidence>
<dbReference type="SUPFAM" id="SSF53098">
    <property type="entry name" value="Ribonuclease H-like"/>
    <property type="match status" value="1"/>
</dbReference>
<dbReference type="InterPro" id="IPR003656">
    <property type="entry name" value="Znf_BED"/>
</dbReference>
<sequence length="384" mass="44863">MSSSAPPVKKTRKNAPGARLDPAWKHGKEIDAAAKKVQCKYCNVIRAGGIYRLKHHLACTRKDVEPCPQVSDEVRKEMLELIRFVNWMKEFTKGKELVRPGVTRFATSYLTMRRLLELKGELIAFFASEKWRGSSHAKKKKGQEICNIIFDTQNFWPNVELCLKIASPLIKVLRMVDSDDKPAMGFLYKAIEHAKEEIKANLRSAKKRYEPVHSKRRNRLAQKRMNDLVFVMYNLRLREREREREKQKMMNVEKDPFENFPSDDEWITEIEDPVLPKDNEWLRILDENQNHDTTDEEENDEVEVIASHIMRTIDETPSESRGKRKQVNQMHNFHLVNEEENVDGLNVINEDVVQMPKVDESVKIVGHNEDYGFGDICYGFENDF</sequence>
<dbReference type="GO" id="GO:0008270">
    <property type="term" value="F:zinc ion binding"/>
    <property type="evidence" value="ECO:0007669"/>
    <property type="project" value="UniProtKB-KW"/>
</dbReference>
<keyword evidence="2 4" id="KW-0863">Zinc-finger</keyword>
<feature type="domain" description="BED-type" evidence="6">
    <location>
        <begin position="18"/>
        <end position="74"/>
    </location>
</feature>
<dbReference type="Pfam" id="PF02892">
    <property type="entry name" value="zf-BED"/>
    <property type="match status" value="1"/>
</dbReference>
<proteinExistence type="predicted"/>